<dbReference type="RefSeq" id="WP_170218277.1">
    <property type="nucleotide sequence ID" value="NZ_CP144375.1"/>
</dbReference>
<dbReference type="AlphaFoldDB" id="A0A3E0G746"/>
<comment type="caution">
    <text evidence="2">The sequence shown here is derived from an EMBL/GenBank/DDBJ whole genome shotgun (WGS) entry which is preliminary data.</text>
</comment>
<accession>A0A3E0G746</accession>
<keyword evidence="2" id="KW-0223">Dioxygenase</keyword>
<dbReference type="InterPro" id="IPR004360">
    <property type="entry name" value="Glyas_Fos-R_dOase_dom"/>
</dbReference>
<evidence type="ECO:0000259" key="1">
    <source>
        <dbReference type="PROSITE" id="PS51819"/>
    </source>
</evidence>
<dbReference type="GO" id="GO:0051213">
    <property type="term" value="F:dioxygenase activity"/>
    <property type="evidence" value="ECO:0007669"/>
    <property type="project" value="UniProtKB-KW"/>
</dbReference>
<keyword evidence="2" id="KW-0456">Lyase</keyword>
<keyword evidence="2" id="KW-0560">Oxidoreductase</keyword>
<organism evidence="2 3">
    <name type="scientific">Kutzneria buriramensis</name>
    <dbReference type="NCBI Taxonomy" id="1045776"/>
    <lineage>
        <taxon>Bacteria</taxon>
        <taxon>Bacillati</taxon>
        <taxon>Actinomycetota</taxon>
        <taxon>Actinomycetes</taxon>
        <taxon>Pseudonocardiales</taxon>
        <taxon>Pseudonocardiaceae</taxon>
        <taxon>Kutzneria</taxon>
    </lineage>
</organism>
<dbReference type="InterPro" id="IPR037523">
    <property type="entry name" value="VOC_core"/>
</dbReference>
<dbReference type="PROSITE" id="PS51819">
    <property type="entry name" value="VOC"/>
    <property type="match status" value="1"/>
</dbReference>
<feature type="domain" description="VOC" evidence="1">
    <location>
        <begin position="20"/>
        <end position="162"/>
    </location>
</feature>
<dbReference type="Pfam" id="PF00903">
    <property type="entry name" value="Glyoxalase"/>
    <property type="match status" value="1"/>
</dbReference>
<proteinExistence type="predicted"/>
<dbReference type="Proteomes" id="UP000256269">
    <property type="component" value="Unassembled WGS sequence"/>
</dbReference>
<dbReference type="InterPro" id="IPR029068">
    <property type="entry name" value="Glyas_Bleomycin-R_OHBP_Dase"/>
</dbReference>
<evidence type="ECO:0000313" key="3">
    <source>
        <dbReference type="Proteomes" id="UP000256269"/>
    </source>
</evidence>
<dbReference type="EMBL" id="QUNO01000042">
    <property type="protein sequence ID" value="REH17871.1"/>
    <property type="molecule type" value="Genomic_DNA"/>
</dbReference>
<dbReference type="CDD" id="cd06587">
    <property type="entry name" value="VOC"/>
    <property type="match status" value="1"/>
</dbReference>
<name>A0A3E0G746_9PSEU</name>
<keyword evidence="3" id="KW-1185">Reference proteome</keyword>
<dbReference type="GO" id="GO:0016829">
    <property type="term" value="F:lyase activity"/>
    <property type="evidence" value="ECO:0007669"/>
    <property type="project" value="UniProtKB-KW"/>
</dbReference>
<dbReference type="Gene3D" id="3.10.180.10">
    <property type="entry name" value="2,3-Dihydroxybiphenyl 1,2-Dioxygenase, domain 1"/>
    <property type="match status" value="1"/>
</dbReference>
<reference evidence="2 3" key="1">
    <citation type="submission" date="2018-08" db="EMBL/GenBank/DDBJ databases">
        <title>Genomic Encyclopedia of Archaeal and Bacterial Type Strains, Phase II (KMG-II): from individual species to whole genera.</title>
        <authorList>
            <person name="Goeker M."/>
        </authorList>
    </citation>
    <scope>NUCLEOTIDE SEQUENCE [LARGE SCALE GENOMIC DNA]</scope>
    <source>
        <strain evidence="2 3">DSM 45791</strain>
    </source>
</reference>
<protein>
    <submittedName>
        <fullName evidence="2">Catechol 2,3-dioxygenase-like lactoylglutathione lyase family enzyme</fullName>
    </submittedName>
</protein>
<sequence>MTRSTTSPETLPATPPPAPLLHHVGIQTRDLANCVAWYRDFFGCAEKWSLAEFSELTHSRLPGIRQLTEVKVGDLRFHLFDRDEDQPDLPGGNKTQFQHVCLAVASPEDLKAWRDRWLALHESGRYHFAADEQPTDIVTDADGVQSCYVMDVNGLEFELTYVPGADR</sequence>
<gene>
    <name evidence="2" type="ORF">BCF44_14211</name>
</gene>
<evidence type="ECO:0000313" key="2">
    <source>
        <dbReference type="EMBL" id="REH17871.1"/>
    </source>
</evidence>
<dbReference type="SUPFAM" id="SSF54593">
    <property type="entry name" value="Glyoxalase/Bleomycin resistance protein/Dihydroxybiphenyl dioxygenase"/>
    <property type="match status" value="1"/>
</dbReference>